<protein>
    <submittedName>
        <fullName evidence="2">Fic family protein</fullName>
    </submittedName>
</protein>
<dbReference type="Gene3D" id="1.10.3290.10">
    <property type="entry name" value="Fido-like domain"/>
    <property type="match status" value="1"/>
</dbReference>
<keyword evidence="3" id="KW-1185">Reference proteome</keyword>
<gene>
    <name evidence="2" type="ORF">GCM10008932_22680</name>
</gene>
<dbReference type="EMBL" id="BAAACW010000152">
    <property type="protein sequence ID" value="GAA0370669.1"/>
    <property type="molecule type" value="Genomic_DNA"/>
</dbReference>
<dbReference type="InterPro" id="IPR036597">
    <property type="entry name" value="Fido-like_dom_sf"/>
</dbReference>
<dbReference type="PANTHER" id="PTHR13504">
    <property type="entry name" value="FIDO DOMAIN-CONTAINING PROTEIN DDB_G0283145"/>
    <property type="match status" value="1"/>
</dbReference>
<dbReference type="Proteomes" id="UP001501166">
    <property type="component" value="Unassembled WGS sequence"/>
</dbReference>
<name>A0ABN0XR14_9LACT</name>
<comment type="caution">
    <text evidence="2">The sequence shown here is derived from an EMBL/GenBank/DDBJ whole genome shotgun (WGS) entry which is preliminary data.</text>
</comment>
<evidence type="ECO:0000313" key="2">
    <source>
        <dbReference type="EMBL" id="GAA0370669.1"/>
    </source>
</evidence>
<reference evidence="2 3" key="1">
    <citation type="journal article" date="2019" name="Int. J. Syst. Evol. Microbiol.">
        <title>The Global Catalogue of Microorganisms (GCM) 10K type strain sequencing project: providing services to taxonomists for standard genome sequencing and annotation.</title>
        <authorList>
            <consortium name="The Broad Institute Genomics Platform"/>
            <consortium name="The Broad Institute Genome Sequencing Center for Infectious Disease"/>
            <person name="Wu L."/>
            <person name="Ma J."/>
        </authorList>
    </citation>
    <scope>NUCLEOTIDE SEQUENCE [LARGE SCALE GENOMIC DNA]</scope>
    <source>
        <strain evidence="2 3">JCM 12662</strain>
    </source>
</reference>
<proteinExistence type="predicted"/>
<dbReference type="SUPFAM" id="SSF140931">
    <property type="entry name" value="Fic-like"/>
    <property type="match status" value="1"/>
</dbReference>
<dbReference type="PROSITE" id="PS51459">
    <property type="entry name" value="FIDO"/>
    <property type="match status" value="1"/>
</dbReference>
<evidence type="ECO:0000313" key="3">
    <source>
        <dbReference type="Proteomes" id="UP001501166"/>
    </source>
</evidence>
<organism evidence="2 3">
    <name type="scientific">Alkalibacterium iburiense</name>
    <dbReference type="NCBI Taxonomy" id="290589"/>
    <lineage>
        <taxon>Bacteria</taxon>
        <taxon>Bacillati</taxon>
        <taxon>Bacillota</taxon>
        <taxon>Bacilli</taxon>
        <taxon>Lactobacillales</taxon>
        <taxon>Carnobacteriaceae</taxon>
        <taxon>Alkalibacterium</taxon>
    </lineage>
</organism>
<dbReference type="InterPro" id="IPR040198">
    <property type="entry name" value="Fido_containing"/>
</dbReference>
<dbReference type="PANTHER" id="PTHR13504:SF38">
    <property type="entry name" value="FIDO DOMAIN-CONTAINING PROTEIN"/>
    <property type="match status" value="1"/>
</dbReference>
<dbReference type="Pfam" id="PF02661">
    <property type="entry name" value="Fic"/>
    <property type="match status" value="1"/>
</dbReference>
<evidence type="ECO:0000259" key="1">
    <source>
        <dbReference type="PROSITE" id="PS51459"/>
    </source>
</evidence>
<accession>A0ABN0XR14</accession>
<dbReference type="RefSeq" id="WP_343756723.1">
    <property type="nucleotide sequence ID" value="NZ_BAAACW010000152.1"/>
</dbReference>
<feature type="domain" description="Fido" evidence="1">
    <location>
        <begin position="74"/>
        <end position="214"/>
    </location>
</feature>
<sequence>MTGLPEDYMNDILVRMAYHNSAIEGNTITLPETVSIIIEGTTPGNKSIREFYEIENHKEAFHYVFKLYAHSEKLSIPIIKKIHSLLLDRLHHERGKFKSTQNAIVGAEFRTATPEETPLLMTQWVDNTIYQLEHAKSTEDKLTILSESHILFERIHPFSDGNGRTGRMVLMYQALIEFGVPVVINSNNRAIYIQSLANQDSASLSKLFLQSIHYEKERMEHFTAD</sequence>
<dbReference type="InterPro" id="IPR003812">
    <property type="entry name" value="Fido"/>
</dbReference>